<dbReference type="Pfam" id="PF00588">
    <property type="entry name" value="SpoU_methylase"/>
    <property type="match status" value="1"/>
</dbReference>
<dbReference type="InterPro" id="IPR029026">
    <property type="entry name" value="tRNA_m1G_MTases_N"/>
</dbReference>
<dbReference type="GO" id="GO:0003723">
    <property type="term" value="F:RNA binding"/>
    <property type="evidence" value="ECO:0007669"/>
    <property type="project" value="InterPro"/>
</dbReference>
<dbReference type="EMBL" id="UZAH01036631">
    <property type="protein sequence ID" value="VDP46415.1"/>
    <property type="molecule type" value="Genomic_DNA"/>
</dbReference>
<dbReference type="OrthoDB" id="241340at2759"/>
<dbReference type="PANTHER" id="PTHR12029">
    <property type="entry name" value="RNA METHYLTRANSFERASE"/>
    <property type="match status" value="1"/>
</dbReference>
<protein>
    <submittedName>
        <fullName evidence="6">SpoU_methylase domain-containing protein</fullName>
    </submittedName>
</protein>
<evidence type="ECO:0000313" key="4">
    <source>
        <dbReference type="EMBL" id="VDP46415.1"/>
    </source>
</evidence>
<gene>
    <name evidence="4" type="ORF">HPBE_LOCUS24644</name>
</gene>
<reference evidence="4 5" key="1">
    <citation type="submission" date="2018-11" db="EMBL/GenBank/DDBJ databases">
        <authorList>
            <consortium name="Pathogen Informatics"/>
        </authorList>
    </citation>
    <scope>NUCLEOTIDE SEQUENCE [LARGE SCALE GENOMIC DNA]</scope>
</reference>
<sequence length="146" mass="16452">MIVVASLVDKPNNLGGLCRTCEIFGVEELVVADLIFASDPGFQALSMSSEKKQKIEAVRPDDLPEYLEGMRRKGYTVIAAEQTTDSVFLHKFMFPKKREFTCCWTTNLTIEIIRQALPLILTPNSASSHHCDELEHPEVWLLVKSL</sequence>
<accession>A0A183GPM5</accession>
<evidence type="ECO:0000313" key="6">
    <source>
        <dbReference type="WBParaSite" id="HPBE_0002464501-mRNA-1"/>
    </source>
</evidence>
<name>A0A183GPM5_HELPZ</name>
<dbReference type="AlphaFoldDB" id="A0A183GPM5"/>
<dbReference type="PANTHER" id="PTHR12029:SF11">
    <property type="entry name" value="METHYLTRANSFERASE TARBP1-RELATED"/>
    <property type="match status" value="1"/>
</dbReference>
<dbReference type="InterPro" id="IPR045330">
    <property type="entry name" value="TRM3/TARBP1"/>
</dbReference>
<keyword evidence="2" id="KW-0808">Transferase</keyword>
<feature type="domain" description="tRNA/rRNA methyltransferase SpoU type" evidence="3">
    <location>
        <begin position="1"/>
        <end position="96"/>
    </location>
</feature>
<dbReference type="InterPro" id="IPR001537">
    <property type="entry name" value="SpoU_MeTrfase"/>
</dbReference>
<dbReference type="GO" id="GO:0016423">
    <property type="term" value="F:tRNA (guanine) methyltransferase activity"/>
    <property type="evidence" value="ECO:0007669"/>
    <property type="project" value="TreeGrafter"/>
</dbReference>
<reference evidence="6" key="2">
    <citation type="submission" date="2019-09" db="UniProtKB">
        <authorList>
            <consortium name="WormBaseParasite"/>
        </authorList>
    </citation>
    <scope>IDENTIFICATION</scope>
</reference>
<dbReference type="Gene3D" id="3.40.1280.10">
    <property type="match status" value="1"/>
</dbReference>
<dbReference type="Proteomes" id="UP000050761">
    <property type="component" value="Unassembled WGS sequence"/>
</dbReference>
<keyword evidence="1" id="KW-0489">Methyltransferase</keyword>
<evidence type="ECO:0000256" key="2">
    <source>
        <dbReference type="ARBA" id="ARBA00022679"/>
    </source>
</evidence>
<dbReference type="WBParaSite" id="HPBE_0002464501-mRNA-1">
    <property type="protein sequence ID" value="HPBE_0002464501-mRNA-1"/>
    <property type="gene ID" value="HPBE_0002464501"/>
</dbReference>
<accession>A0A3P8ERU3</accession>
<keyword evidence="5" id="KW-1185">Reference proteome</keyword>
<evidence type="ECO:0000313" key="5">
    <source>
        <dbReference type="Proteomes" id="UP000050761"/>
    </source>
</evidence>
<organism evidence="5 6">
    <name type="scientific">Heligmosomoides polygyrus</name>
    <name type="common">Parasitic roundworm</name>
    <dbReference type="NCBI Taxonomy" id="6339"/>
    <lineage>
        <taxon>Eukaryota</taxon>
        <taxon>Metazoa</taxon>
        <taxon>Ecdysozoa</taxon>
        <taxon>Nematoda</taxon>
        <taxon>Chromadorea</taxon>
        <taxon>Rhabditida</taxon>
        <taxon>Rhabditina</taxon>
        <taxon>Rhabditomorpha</taxon>
        <taxon>Strongyloidea</taxon>
        <taxon>Heligmosomidae</taxon>
        <taxon>Heligmosomoides</taxon>
    </lineage>
</organism>
<evidence type="ECO:0000259" key="3">
    <source>
        <dbReference type="Pfam" id="PF00588"/>
    </source>
</evidence>
<dbReference type="GO" id="GO:0030488">
    <property type="term" value="P:tRNA methylation"/>
    <property type="evidence" value="ECO:0007669"/>
    <property type="project" value="TreeGrafter"/>
</dbReference>
<dbReference type="SUPFAM" id="SSF75217">
    <property type="entry name" value="alpha/beta knot"/>
    <property type="match status" value="1"/>
</dbReference>
<dbReference type="InterPro" id="IPR029028">
    <property type="entry name" value="Alpha/beta_knot_MTases"/>
</dbReference>
<proteinExistence type="predicted"/>
<evidence type="ECO:0000256" key="1">
    <source>
        <dbReference type="ARBA" id="ARBA00022603"/>
    </source>
</evidence>